<evidence type="ECO:0000259" key="7">
    <source>
        <dbReference type="PROSITE" id="PS50035"/>
    </source>
</evidence>
<feature type="transmembrane region" description="Helical" evidence="6">
    <location>
        <begin position="524"/>
        <end position="543"/>
    </location>
</feature>
<dbReference type="InterPro" id="IPR001736">
    <property type="entry name" value="PLipase_D/transphosphatidylase"/>
</dbReference>
<dbReference type="Pfam" id="PF00614">
    <property type="entry name" value="PLDc"/>
    <property type="match status" value="1"/>
</dbReference>
<dbReference type="SUPFAM" id="SSF56024">
    <property type="entry name" value="Phospholipase D/nuclease"/>
    <property type="match status" value="2"/>
</dbReference>
<dbReference type="InterPro" id="IPR032816">
    <property type="entry name" value="VTT_dom"/>
</dbReference>
<proteinExistence type="predicted"/>
<accession>A0A4Y6Q2B7</accession>
<comment type="catalytic activity">
    <reaction evidence="1">
        <text>a 1,2-diacyl-sn-glycero-3-phosphocholine + H2O = a 1,2-diacyl-sn-glycero-3-phosphate + choline + H(+)</text>
        <dbReference type="Rhea" id="RHEA:14445"/>
        <dbReference type="ChEBI" id="CHEBI:15354"/>
        <dbReference type="ChEBI" id="CHEBI:15377"/>
        <dbReference type="ChEBI" id="CHEBI:15378"/>
        <dbReference type="ChEBI" id="CHEBI:57643"/>
        <dbReference type="ChEBI" id="CHEBI:58608"/>
        <dbReference type="EC" id="3.1.4.4"/>
    </reaction>
</comment>
<dbReference type="PANTHER" id="PTHR18896:SF76">
    <property type="entry name" value="PHOSPHOLIPASE"/>
    <property type="match status" value="1"/>
</dbReference>
<organism evidence="8 9">
    <name type="scientific">Persicimonas caeni</name>
    <dbReference type="NCBI Taxonomy" id="2292766"/>
    <lineage>
        <taxon>Bacteria</taxon>
        <taxon>Deltaproteobacteria</taxon>
        <taxon>Bradymonadales</taxon>
        <taxon>Bradymonadaceae</taxon>
        <taxon>Persicimonas</taxon>
    </lineage>
</organism>
<evidence type="ECO:0000256" key="4">
    <source>
        <dbReference type="ARBA" id="ARBA00023098"/>
    </source>
</evidence>
<feature type="transmembrane region" description="Helical" evidence="6">
    <location>
        <begin position="670"/>
        <end position="690"/>
    </location>
</feature>
<feature type="transmembrane region" description="Helical" evidence="6">
    <location>
        <begin position="483"/>
        <end position="503"/>
    </location>
</feature>
<sequence length="725" mass="80767">MTDSHILRAGENCWQTAMAQRASVLDDTATFFEVVADAFELARESIVIIGWDIHSRVRMRRRDDDARDLLQLINDCAREHPELKVRVLVWEEDIIYSFEREMMQRLRFWQKAPDNVEFAHDETAPMGTSHHQKIVTVDDSLAFVGGIDIAQRRWDTAEHRVHDERRQTPNRLSFDPFHDAHTVFNGDAAREVAKFARWRWQHALDEQIEAAQPRQGLWPGDLEPDFEDVEVGIARTLPEWLVEEEVREIEALFLDSFAAAQDQIYLESQYLSSSKLTDGLARRLEEEDGPEIVIIVPEDAAGMIEEATLDSLRARAVERLREADEHDRFRIVHPEVEDDGDCKKVYVHAKICVVDDRLLHIGSANLSNRSLGVDSECDFVLEAHDEHTRQQITHVRNRLLGHHLGLSPDQVAEQIESGGSLVSVLDAHQSGERRLVPLHLDISPETASQWADERLLDPETPWHAEQVAKRLLPAHEKRTSINYAGLVGLLAVLVVLAALWHWTPLGEWASPRNLAMMVEPISQSWWSVPLAILTFVALSVLAFPTSVLILAMGFIFGALWGSLYGLIGAMLSAAASYGIGNAIGADSVGKIAGKRFGQIHTWVAERGVWSVVAVRMVPVAPYGVVNLAVGSSRIPLRDFMWGTLIGMTPGIILKGLFGDELADFIANPDLVSLVVLVGIVGLFAVGGFFIRRWTRGKGSAKPSPRPESDAGEGDPRSLAAASAEA</sequence>
<keyword evidence="6" id="KW-0472">Membrane</keyword>
<evidence type="ECO:0000313" key="9">
    <source>
        <dbReference type="Proteomes" id="UP000315995"/>
    </source>
</evidence>
<keyword evidence="6" id="KW-0812">Transmembrane</keyword>
<accession>A0A5B8YJW4</accession>
<dbReference type="Gene3D" id="3.30.870.10">
    <property type="entry name" value="Endonuclease Chain A"/>
    <property type="match status" value="2"/>
</dbReference>
<evidence type="ECO:0000256" key="1">
    <source>
        <dbReference type="ARBA" id="ARBA00000798"/>
    </source>
</evidence>
<dbReference type="Proteomes" id="UP000315995">
    <property type="component" value="Chromosome"/>
</dbReference>
<keyword evidence="3" id="KW-0378">Hydrolase</keyword>
<gene>
    <name evidence="8" type="ORF">FIV42_29530</name>
</gene>
<evidence type="ECO:0000256" key="3">
    <source>
        <dbReference type="ARBA" id="ARBA00022801"/>
    </source>
</evidence>
<evidence type="ECO:0000313" key="8">
    <source>
        <dbReference type="EMBL" id="QDG54738.1"/>
    </source>
</evidence>
<dbReference type="OrthoDB" id="8828485at2"/>
<keyword evidence="6" id="KW-1133">Transmembrane helix</keyword>
<evidence type="ECO:0000256" key="5">
    <source>
        <dbReference type="SAM" id="MobiDB-lite"/>
    </source>
</evidence>
<dbReference type="CDD" id="cd09143">
    <property type="entry name" value="PLDc_vPLD1_2_like_bac_2"/>
    <property type="match status" value="1"/>
</dbReference>
<dbReference type="PANTHER" id="PTHR18896">
    <property type="entry name" value="PHOSPHOLIPASE D"/>
    <property type="match status" value="1"/>
</dbReference>
<name>A0A4Y6Q2B7_PERCE</name>
<feature type="transmembrane region" description="Helical" evidence="6">
    <location>
        <begin position="549"/>
        <end position="571"/>
    </location>
</feature>
<dbReference type="InterPro" id="IPR015679">
    <property type="entry name" value="PLipase_D_fam"/>
</dbReference>
<dbReference type="AlphaFoldDB" id="A0A4Y6Q2B7"/>
<protein>
    <recommendedName>
        <fullName evidence="7">PLD phosphodiesterase domain-containing protein</fullName>
    </recommendedName>
</protein>
<keyword evidence="9" id="KW-1185">Reference proteome</keyword>
<evidence type="ECO:0000256" key="2">
    <source>
        <dbReference type="ARBA" id="ARBA00022737"/>
    </source>
</evidence>
<evidence type="ECO:0000256" key="6">
    <source>
        <dbReference type="SAM" id="Phobius"/>
    </source>
</evidence>
<reference evidence="8 9" key="1">
    <citation type="submission" date="2019-06" db="EMBL/GenBank/DDBJ databases">
        <title>Persicimonas caeni gen. nov., sp. nov., a predatory bacterium isolated from solar saltern.</title>
        <authorList>
            <person name="Wang S."/>
        </authorList>
    </citation>
    <scope>NUCLEOTIDE SEQUENCE [LARGE SCALE GENOMIC DNA]</scope>
    <source>
        <strain evidence="8 9">YN101</strain>
    </source>
</reference>
<keyword evidence="4" id="KW-0443">Lipid metabolism</keyword>
<dbReference type="InterPro" id="IPR025202">
    <property type="entry name" value="PLD-like_dom"/>
</dbReference>
<feature type="domain" description="PLD phosphodiesterase" evidence="7">
    <location>
        <begin position="343"/>
        <end position="370"/>
    </location>
</feature>
<dbReference type="GO" id="GO:0004630">
    <property type="term" value="F:phospholipase D activity"/>
    <property type="evidence" value="ECO:0007669"/>
    <property type="project" value="UniProtKB-EC"/>
</dbReference>
<dbReference type="Pfam" id="PF13091">
    <property type="entry name" value="PLDc_2"/>
    <property type="match status" value="1"/>
</dbReference>
<keyword evidence="2" id="KW-0677">Repeat</keyword>
<feature type="transmembrane region" description="Helical" evidence="6">
    <location>
        <begin position="639"/>
        <end position="658"/>
    </location>
</feature>
<dbReference type="EMBL" id="CP041186">
    <property type="protein sequence ID" value="QDG54738.1"/>
    <property type="molecule type" value="Genomic_DNA"/>
</dbReference>
<dbReference type="PROSITE" id="PS50035">
    <property type="entry name" value="PLD"/>
    <property type="match status" value="2"/>
</dbReference>
<feature type="region of interest" description="Disordered" evidence="5">
    <location>
        <begin position="696"/>
        <end position="725"/>
    </location>
</feature>
<dbReference type="GO" id="GO:0009395">
    <property type="term" value="P:phospholipid catabolic process"/>
    <property type="evidence" value="ECO:0007669"/>
    <property type="project" value="TreeGrafter"/>
</dbReference>
<dbReference type="Pfam" id="PF09335">
    <property type="entry name" value="VTT_dom"/>
    <property type="match status" value="1"/>
</dbReference>
<dbReference type="SMART" id="SM00155">
    <property type="entry name" value="PLDc"/>
    <property type="match status" value="2"/>
</dbReference>
<feature type="domain" description="PLD phosphodiesterase" evidence="7">
    <location>
        <begin position="126"/>
        <end position="153"/>
    </location>
</feature>
<dbReference type="RefSeq" id="WP_141201182.1">
    <property type="nucleotide sequence ID" value="NZ_CP041186.1"/>
</dbReference>